<protein>
    <submittedName>
        <fullName evidence="3">Uncharacterized protein</fullName>
    </submittedName>
</protein>
<organism evidence="3 6">
    <name type="scientific">Ligilactobacillus salivarius</name>
    <dbReference type="NCBI Taxonomy" id="1624"/>
    <lineage>
        <taxon>Bacteria</taxon>
        <taxon>Bacillati</taxon>
        <taxon>Bacillota</taxon>
        <taxon>Bacilli</taxon>
        <taxon>Lactobacillales</taxon>
        <taxon>Lactobacillaceae</taxon>
        <taxon>Ligilactobacillus</taxon>
    </lineage>
</organism>
<dbReference type="EMBL" id="NBEF01000017">
    <property type="protein sequence ID" value="OQQ90754.1"/>
    <property type="molecule type" value="Genomic_DNA"/>
</dbReference>
<dbReference type="AlphaFoldDB" id="A0A1V9QSD0"/>
<dbReference type="EMBL" id="CP020858">
    <property type="protein sequence ID" value="ARU19184.1"/>
    <property type="molecule type" value="Genomic_DNA"/>
</dbReference>
<reference evidence="5 6" key="1">
    <citation type="submission" date="2017-03" db="EMBL/GenBank/DDBJ databases">
        <title>Phylogenomics and comparative genomics of Lactobacillus salivarius, a mammalian gut commensal.</title>
        <authorList>
            <person name="Harris H.M."/>
        </authorList>
    </citation>
    <scope>NUCLEOTIDE SEQUENCE [LARGE SCALE GENOMIC DNA]</scope>
    <source>
        <strain evidence="4 5">JCM 1047</strain>
        <strain evidence="3 6">LMG 14477</strain>
    </source>
</reference>
<gene>
    <name evidence="4" type="ORF">B6U56_05605</name>
    <name evidence="3" type="ORF">B6U60_05120</name>
    <name evidence="1" type="ORF">B7R82_03925</name>
    <name evidence="2" type="ORF">GKC33_09990</name>
</gene>
<dbReference type="EMBL" id="NBEB01000050">
    <property type="protein sequence ID" value="OQQ83755.1"/>
    <property type="molecule type" value="Genomic_DNA"/>
</dbReference>
<evidence type="ECO:0000313" key="8">
    <source>
        <dbReference type="Proteomes" id="UP000467635"/>
    </source>
</evidence>
<dbReference type="Proteomes" id="UP000192638">
    <property type="component" value="Unassembled WGS sequence"/>
</dbReference>
<proteinExistence type="predicted"/>
<reference evidence="1 7" key="2">
    <citation type="submission" date="2017-04" db="EMBL/GenBank/DDBJ databases">
        <title>Complete genome sequence of Lactobacillus salivarius ZLS006, a probiotic strain isolated from healthy piglet.</title>
        <authorList>
            <person name="Zhang D."/>
        </authorList>
    </citation>
    <scope>NUCLEOTIDE SEQUENCE [LARGE SCALE GENOMIC DNA]</scope>
    <source>
        <strain evidence="1 7">ZLS006</strain>
    </source>
</reference>
<name>A0A1V9QSD0_9LACO</name>
<evidence type="ECO:0000313" key="4">
    <source>
        <dbReference type="EMBL" id="OQQ90754.1"/>
    </source>
</evidence>
<evidence type="ECO:0000313" key="5">
    <source>
        <dbReference type="Proteomes" id="UP000192575"/>
    </source>
</evidence>
<evidence type="ECO:0000313" key="3">
    <source>
        <dbReference type="EMBL" id="OQQ83755.1"/>
    </source>
</evidence>
<evidence type="ECO:0000313" key="1">
    <source>
        <dbReference type="EMBL" id="ARU19184.1"/>
    </source>
</evidence>
<dbReference type="Proteomes" id="UP000467635">
    <property type="component" value="Unassembled WGS sequence"/>
</dbReference>
<dbReference type="EMBL" id="WKKX01000560">
    <property type="protein sequence ID" value="MSE09005.1"/>
    <property type="molecule type" value="Genomic_DNA"/>
</dbReference>
<accession>A0A1V9QSD0</accession>
<sequence length="157" mass="18636">MMNKKLPYIYFKTKSFHVYLRLWKLDDEWIGVSYSVRTYNSEEIYQGGSPLSDWYHDDLTVLLNGIDELMITDEYANTFEPLDDPYLDIVLKSKYGKKYLRIDFYWDPTESRDHLSVYLNSKQIENLNMYLSLATGKITKDNDQIKILYDQGILQGD</sequence>
<dbReference type="Proteomes" id="UP000195378">
    <property type="component" value="Chromosome"/>
</dbReference>
<evidence type="ECO:0000313" key="6">
    <source>
        <dbReference type="Proteomes" id="UP000192638"/>
    </source>
</evidence>
<evidence type="ECO:0000313" key="7">
    <source>
        <dbReference type="Proteomes" id="UP000195378"/>
    </source>
</evidence>
<evidence type="ECO:0000313" key="2">
    <source>
        <dbReference type="EMBL" id="MSE09005.1"/>
    </source>
</evidence>
<dbReference type="Proteomes" id="UP000192575">
    <property type="component" value="Unassembled WGS sequence"/>
</dbReference>
<reference evidence="2 8" key="3">
    <citation type="submission" date="2019-11" db="EMBL/GenBank/DDBJ databases">
        <title>Draft Genome Sequence of Plant Growth-Promoting Rhizosphere-Associated Bacteria.</title>
        <authorList>
            <person name="Vasilyev I.Y."/>
            <person name="Radchenko V."/>
            <person name="Ilnitskaya E.V."/>
        </authorList>
    </citation>
    <scope>NUCLEOTIDE SEQUENCE [LARGE SCALE GENOMIC DNA]</scope>
    <source>
        <strain evidence="2 8">VRA_01-1sq_f</strain>
    </source>
</reference>